<organism evidence="1 2">
    <name type="scientific">Branchiibius hedensis</name>
    <dbReference type="NCBI Taxonomy" id="672460"/>
    <lineage>
        <taxon>Bacteria</taxon>
        <taxon>Bacillati</taxon>
        <taxon>Actinomycetota</taxon>
        <taxon>Actinomycetes</taxon>
        <taxon>Micrococcales</taxon>
        <taxon>Dermacoccaceae</taxon>
        <taxon>Branchiibius</taxon>
    </lineage>
</organism>
<dbReference type="AlphaFoldDB" id="A0A2Y9BPX5"/>
<proteinExistence type="predicted"/>
<dbReference type="Proteomes" id="UP000250028">
    <property type="component" value="Unassembled WGS sequence"/>
</dbReference>
<name>A0A2Y9BPX5_9MICO</name>
<evidence type="ECO:0000313" key="2">
    <source>
        <dbReference type="Proteomes" id="UP000250028"/>
    </source>
</evidence>
<dbReference type="RefSeq" id="WP_109689256.1">
    <property type="nucleotide sequence ID" value="NZ_QGDN01000002.1"/>
</dbReference>
<dbReference type="EMBL" id="UESZ01000002">
    <property type="protein sequence ID" value="SSA58972.1"/>
    <property type="molecule type" value="Genomic_DNA"/>
</dbReference>
<protein>
    <submittedName>
        <fullName evidence="1">Uncharacterized protein</fullName>
    </submittedName>
</protein>
<keyword evidence="2" id="KW-1185">Reference proteome</keyword>
<dbReference type="OrthoDB" id="9783370at2"/>
<sequence length="631" mass="70768">MANPFEKRATEYLADSEAFLAVVTPEPLMTFFKQPATDGTLYDRLAIVTGTPGSGKTTLARLFEYDTVRSLLRNRNVRTYRSLADALTQCGVLEDLTPKVLGARVPLESEYRDFWEFPYPEEIRMSLTTRLLEARSVIRWLRQLNESSVVLSEVEIVPRAGAEAALEQIGGRDGQAVLDRARDVERALYKIVRALVPPPLDSLGDAVSEAYHPFDVVETISFPWEGQRINAAPLAMFDDAHSLHPVQYERLERWLTQREMRVGRWILTRLDALNPARVLGQEGEPDVQKLRVTTEIRMQLTERRATRTAFRKMARDMSNRYLGQIEPFSRRGLTDFSDLLATEIAAPTEKRLGELAGRVGVVQRRVGASDSQRRELQAKVEGYLDRSSANTSDPALILAATAIALERFGKRTPQLALDVFSDEDLEPNKPITIDSSVIDGARIHLLHEWDAPYYVGFDALCDASSENAEQFLHLAGRLVTQAETQLVRGKRALLSAHDQHRLIRQRSTEIIEAWDFPHHREVRALTELMAKQCVDRSLEGNASLGGGPNAWGIPQEQFEALPDKHPGLARILQFAVAYNALVLKTEHSTKNRLWCLLELGGPVAVANGLTLRRGGFLERDVRNLIAGVEVA</sequence>
<evidence type="ECO:0000313" key="1">
    <source>
        <dbReference type="EMBL" id="SSA58972.1"/>
    </source>
</evidence>
<gene>
    <name evidence="1" type="ORF">SAMN04489750_3776</name>
</gene>
<accession>A0A2Y9BPX5</accession>
<reference evidence="2" key="1">
    <citation type="submission" date="2016-10" db="EMBL/GenBank/DDBJ databases">
        <authorList>
            <person name="Varghese N."/>
            <person name="Submissions S."/>
        </authorList>
    </citation>
    <scope>NUCLEOTIDE SEQUENCE [LARGE SCALE GENOMIC DNA]</scope>
    <source>
        <strain evidence="2">DSM 22951</strain>
    </source>
</reference>